<accession>A0A2C9DYZ9</accession>
<dbReference type="Proteomes" id="UP000002162">
    <property type="component" value="Chromosome"/>
</dbReference>
<proteinExistence type="predicted"/>
<protein>
    <submittedName>
        <fullName evidence="1">Uncharacterized protein</fullName>
    </submittedName>
</protein>
<dbReference type="GeneID" id="93848866"/>
<dbReference type="KEGG" id="upa:UPA3_0171"/>
<sequence length="395" mass="45004">MADNQNTWKRPDPNAKYTITQYLDVVNANNERVVAGGFEKYMLENQFNAEFLGSATMTPTKIMDDMRTAIYEVGVIGQVEEYRDDFTQKQVPAIDRLTLHLSNDYQKEVSISVFDKKTGAQWNDFLAKTLANLEVVKQDQINLINIDAIYQSCLATGNYIIIPELSPDRVESLTDDERLKIVEKIYRKAKQVTKSRTKFNLGADPNKLRFVLSDDAALVVLTAKTYKIRDGQAYSDYSTKGLGSSSQYMGDYLGMPIYSSAYLGEDYLKSTDQKYTSNLIRDYKFSKLSGIITMPETTICLKQELMLTTFQSPTSKSHQLIHNSWSMNSAVFPQFAHLNFVILNDKPTKDEINKARSNLYSQFPSLYAEFKTPISEDSKITEVNKANWRGLSTYK</sequence>
<dbReference type="AlphaFoldDB" id="A0A2C9DYZ9"/>
<evidence type="ECO:0000313" key="2">
    <source>
        <dbReference type="Proteomes" id="UP000002162"/>
    </source>
</evidence>
<dbReference type="EMBL" id="CP000942">
    <property type="protein sequence ID" value="ACA33185.1"/>
    <property type="molecule type" value="Genomic_DNA"/>
</dbReference>
<reference evidence="1 2" key="1">
    <citation type="submission" date="2008-02" db="EMBL/GenBank/DDBJ databases">
        <title>Genome sequence of Ureaplasma parvum serovar 3.</title>
        <authorList>
            <person name="Methe B.A."/>
            <person name="Glass J."/>
            <person name="Waites K."/>
            <person name="Shrivastava S."/>
        </authorList>
    </citation>
    <scope>NUCLEOTIDE SEQUENCE [LARGE SCALE GENOMIC DNA]</scope>
    <source>
        <strain evidence="2">ATCC 27815 / 27 / NCTC 11736</strain>
    </source>
</reference>
<evidence type="ECO:0000313" key="1">
    <source>
        <dbReference type="EMBL" id="ACA33185.1"/>
    </source>
</evidence>
<dbReference type="HOGENOM" id="CLU_698175_0_0_14"/>
<organism evidence="1 2">
    <name type="scientific">Ureaplasma parvum serovar 3 (strain ATCC 27815 / 27 / NCTC 11736)</name>
    <dbReference type="NCBI Taxonomy" id="505682"/>
    <lineage>
        <taxon>Bacteria</taxon>
        <taxon>Bacillati</taxon>
        <taxon>Mycoplasmatota</taxon>
        <taxon>Mycoplasmoidales</taxon>
        <taxon>Mycoplasmoidaceae</taxon>
        <taxon>Ureaplasma</taxon>
    </lineage>
</organism>
<name>A0A2C9DYZ9_UREP2</name>
<dbReference type="RefSeq" id="WP_004025528.1">
    <property type="nucleotide sequence ID" value="NC_010503.1"/>
</dbReference>
<gene>
    <name evidence="1" type="ordered locus">UPA3_0171</name>
</gene>